<accession>A0A0F9TBQ8</accession>
<dbReference type="InterPro" id="IPR003615">
    <property type="entry name" value="HNH_nuc"/>
</dbReference>
<reference evidence="2" key="1">
    <citation type="journal article" date="2015" name="Nature">
        <title>Complex archaea that bridge the gap between prokaryotes and eukaryotes.</title>
        <authorList>
            <person name="Spang A."/>
            <person name="Saw J.H."/>
            <person name="Jorgensen S.L."/>
            <person name="Zaremba-Niedzwiedzka K."/>
            <person name="Martijn J."/>
            <person name="Lind A.E."/>
            <person name="van Eijk R."/>
            <person name="Schleper C."/>
            <person name="Guy L."/>
            <person name="Ettema T.J."/>
        </authorList>
    </citation>
    <scope>NUCLEOTIDE SEQUENCE</scope>
</reference>
<comment type="caution">
    <text evidence="2">The sequence shown here is derived from an EMBL/GenBank/DDBJ whole genome shotgun (WGS) entry which is preliminary data.</text>
</comment>
<evidence type="ECO:0000259" key="1">
    <source>
        <dbReference type="Pfam" id="PF13391"/>
    </source>
</evidence>
<evidence type="ECO:0000313" key="2">
    <source>
        <dbReference type="EMBL" id="KKN38933.1"/>
    </source>
</evidence>
<feature type="domain" description="HNH nuclease" evidence="1">
    <location>
        <begin position="188"/>
        <end position="238"/>
    </location>
</feature>
<dbReference type="EMBL" id="LAZR01001793">
    <property type="protein sequence ID" value="KKN38933.1"/>
    <property type="molecule type" value="Genomic_DNA"/>
</dbReference>
<proteinExistence type="predicted"/>
<dbReference type="AlphaFoldDB" id="A0A0F9TBQ8"/>
<name>A0A0F9TBQ8_9ZZZZ</name>
<protein>
    <recommendedName>
        <fullName evidence="1">HNH nuclease domain-containing protein</fullName>
    </recommendedName>
</protein>
<dbReference type="Pfam" id="PF13391">
    <property type="entry name" value="HNH_2"/>
    <property type="match status" value="1"/>
</dbReference>
<organism evidence="2">
    <name type="scientific">marine sediment metagenome</name>
    <dbReference type="NCBI Taxonomy" id="412755"/>
    <lineage>
        <taxon>unclassified sequences</taxon>
        <taxon>metagenomes</taxon>
        <taxon>ecological metagenomes</taxon>
    </lineage>
</organism>
<sequence>MIFVSKRNKNEKLRLVGYYSDFDFLTESQIKKDLSLTGIPPENIKEMEDGLRNYFYNAPEEKQKKLHISGDVEEFIKDNLNSAKFKFVVKKQDALIFPGYNLHNVELEDLAIIRMTFINYIESPNISLLIEKLENWQEFIKKDTSSYGTPYEEYLESTPIVAVKSKVMQRAGQSIFRRKVLKKDNNECKICGIKDENFLQAAHILGWKTDEIVGGDPYNGITLCLNHHKAFDLQKITFKPNEVPDENGLLNKWILKISPDLLDNSNFLENLMLIGKHDSVINFKAKKDYFDVRNDSIS</sequence>
<gene>
    <name evidence="2" type="ORF">LCGC14_0748360</name>
</gene>